<evidence type="ECO:0000256" key="11">
    <source>
        <dbReference type="ARBA" id="ARBA00022777"/>
    </source>
</evidence>
<keyword evidence="8 14" id="KW-0169">Cobalamin biosynthesis</keyword>
<evidence type="ECO:0000256" key="6">
    <source>
        <dbReference type="ARBA" id="ARBA00005159"/>
    </source>
</evidence>
<dbReference type="InterPro" id="IPR003203">
    <property type="entry name" value="CobU/CobP"/>
</dbReference>
<dbReference type="PIRSF" id="PIRSF006135">
    <property type="entry name" value="CobU"/>
    <property type="match status" value="1"/>
</dbReference>
<keyword evidence="16" id="KW-1185">Reference proteome</keyword>
<comment type="pathway">
    <text evidence="6 14">Cofactor biosynthesis; adenosylcobalamin biosynthesis; adenosylcobalamin from cob(II)yrinate a,c-diamide: step 5/7.</text>
</comment>
<gene>
    <name evidence="15" type="primary">cobU</name>
    <name evidence="15" type="ORF">ACFPK2_16370</name>
</gene>
<evidence type="ECO:0000313" key="15">
    <source>
        <dbReference type="EMBL" id="MFC5294565.1"/>
    </source>
</evidence>
<comment type="caution">
    <text evidence="15">The sequence shown here is derived from an EMBL/GenBank/DDBJ whole genome shotgun (WGS) entry which is preliminary data.</text>
</comment>
<comment type="function">
    <text evidence="4 14">Catalyzes ATP-dependent phosphorylation of adenosylcobinamide and addition of GMP to adenosylcobinamide phosphate.</text>
</comment>
<dbReference type="CDD" id="cd00544">
    <property type="entry name" value="CobU"/>
    <property type="match status" value="1"/>
</dbReference>
<evidence type="ECO:0000256" key="8">
    <source>
        <dbReference type="ARBA" id="ARBA00022573"/>
    </source>
</evidence>
<dbReference type="EC" id="2.7.7.62" evidence="14"/>
<proteinExistence type="inferred from homology"/>
<keyword evidence="10 14" id="KW-0547">Nucleotide-binding</keyword>
<keyword evidence="12 14" id="KW-0067">ATP-binding</keyword>
<comment type="catalytic activity">
    <reaction evidence="1 14">
        <text>adenosylcob(III)inamide + ATP = adenosylcob(III)inamide phosphate + ADP + H(+)</text>
        <dbReference type="Rhea" id="RHEA:15769"/>
        <dbReference type="ChEBI" id="CHEBI:2480"/>
        <dbReference type="ChEBI" id="CHEBI:15378"/>
        <dbReference type="ChEBI" id="CHEBI:30616"/>
        <dbReference type="ChEBI" id="CHEBI:58502"/>
        <dbReference type="ChEBI" id="CHEBI:456216"/>
        <dbReference type="EC" id="2.7.1.156"/>
    </reaction>
</comment>
<dbReference type="Pfam" id="PF02283">
    <property type="entry name" value="CobU"/>
    <property type="match status" value="1"/>
</dbReference>
<accession>A0ABW0F811</accession>
<comment type="catalytic activity">
    <reaction evidence="3">
        <text>adenosylcob(III)inamide + GTP = adenosylcob(III)inamide phosphate + GDP + H(+)</text>
        <dbReference type="Rhea" id="RHEA:15765"/>
        <dbReference type="ChEBI" id="CHEBI:2480"/>
        <dbReference type="ChEBI" id="CHEBI:15378"/>
        <dbReference type="ChEBI" id="CHEBI:37565"/>
        <dbReference type="ChEBI" id="CHEBI:58189"/>
        <dbReference type="ChEBI" id="CHEBI:58502"/>
        <dbReference type="EC" id="2.7.1.156"/>
    </reaction>
</comment>
<evidence type="ECO:0000256" key="1">
    <source>
        <dbReference type="ARBA" id="ARBA00000312"/>
    </source>
</evidence>
<dbReference type="GO" id="GO:0008820">
    <property type="term" value="F:cobinamide phosphate guanylyltransferase activity"/>
    <property type="evidence" value="ECO:0007669"/>
    <property type="project" value="UniProtKB-EC"/>
</dbReference>
<sequence length="173" mass="18302">MQATPIPHLTLVLGGARSGKSRHAEALVEALPAPWTYIATAQAYDDEMRARIAEHRARRPTGWETVDAPLALAEAIAAQPAGRPILVDCLTLWLTNLILAEQDTGAACEALIAACETVSAPLVLVGSEVGLGIVPENALARRFRDEAGRLHQALAARAAGVVFMVAGLPMRVK</sequence>
<dbReference type="SUPFAM" id="SSF52540">
    <property type="entry name" value="P-loop containing nucleoside triphosphate hydrolases"/>
    <property type="match status" value="1"/>
</dbReference>
<evidence type="ECO:0000313" key="16">
    <source>
        <dbReference type="Proteomes" id="UP001595976"/>
    </source>
</evidence>
<dbReference type="RefSeq" id="WP_158445690.1">
    <property type="nucleotide sequence ID" value="NZ_JAOAOS010000007.1"/>
</dbReference>
<evidence type="ECO:0000256" key="13">
    <source>
        <dbReference type="ARBA" id="ARBA00023134"/>
    </source>
</evidence>
<reference evidence="16" key="1">
    <citation type="journal article" date="2019" name="Int. J. Syst. Evol. Microbiol.">
        <title>The Global Catalogue of Microorganisms (GCM) 10K type strain sequencing project: providing services to taxonomists for standard genome sequencing and annotation.</title>
        <authorList>
            <consortium name="The Broad Institute Genomics Platform"/>
            <consortium name="The Broad Institute Genome Sequencing Center for Infectious Disease"/>
            <person name="Wu L."/>
            <person name="Ma J."/>
        </authorList>
    </citation>
    <scope>NUCLEOTIDE SEQUENCE [LARGE SCALE GENOMIC DNA]</scope>
    <source>
        <strain evidence="16">CGMCC 1.15643</strain>
    </source>
</reference>
<evidence type="ECO:0000256" key="10">
    <source>
        <dbReference type="ARBA" id="ARBA00022741"/>
    </source>
</evidence>
<protein>
    <recommendedName>
        <fullName evidence="14">Bifunctional adenosylcobalamin biosynthesis protein</fullName>
        <ecNumber evidence="14">2.7.1.156</ecNumber>
        <ecNumber evidence="14">2.7.7.62</ecNumber>
    </recommendedName>
</protein>
<evidence type="ECO:0000256" key="3">
    <source>
        <dbReference type="ARBA" id="ARBA00001522"/>
    </source>
</evidence>
<evidence type="ECO:0000256" key="4">
    <source>
        <dbReference type="ARBA" id="ARBA00003889"/>
    </source>
</evidence>
<comment type="catalytic activity">
    <reaction evidence="2 14">
        <text>adenosylcob(III)inamide phosphate + GTP + H(+) = adenosylcob(III)inamide-GDP + diphosphate</text>
        <dbReference type="Rhea" id="RHEA:22712"/>
        <dbReference type="ChEBI" id="CHEBI:15378"/>
        <dbReference type="ChEBI" id="CHEBI:33019"/>
        <dbReference type="ChEBI" id="CHEBI:37565"/>
        <dbReference type="ChEBI" id="CHEBI:58502"/>
        <dbReference type="ChEBI" id="CHEBI:60487"/>
        <dbReference type="EC" id="2.7.7.62"/>
    </reaction>
</comment>
<organism evidence="15 16">
    <name type="scientific">Bosea minatitlanensis</name>
    <dbReference type="NCBI Taxonomy" id="128782"/>
    <lineage>
        <taxon>Bacteria</taxon>
        <taxon>Pseudomonadati</taxon>
        <taxon>Pseudomonadota</taxon>
        <taxon>Alphaproteobacteria</taxon>
        <taxon>Hyphomicrobiales</taxon>
        <taxon>Boseaceae</taxon>
        <taxon>Bosea</taxon>
    </lineage>
</organism>
<dbReference type="InterPro" id="IPR027417">
    <property type="entry name" value="P-loop_NTPase"/>
</dbReference>
<comment type="similarity">
    <text evidence="7 14">Belongs to the CobU/CobP family.</text>
</comment>
<evidence type="ECO:0000256" key="12">
    <source>
        <dbReference type="ARBA" id="ARBA00022840"/>
    </source>
</evidence>
<name>A0ABW0F811_9HYPH</name>
<keyword evidence="9 14" id="KW-0808">Transferase</keyword>
<dbReference type="NCBIfam" id="NF004469">
    <property type="entry name" value="PRK05800.1"/>
    <property type="match status" value="1"/>
</dbReference>
<evidence type="ECO:0000256" key="7">
    <source>
        <dbReference type="ARBA" id="ARBA00007490"/>
    </source>
</evidence>
<keyword evidence="15" id="KW-0548">Nucleotidyltransferase</keyword>
<dbReference type="PANTHER" id="PTHR34848">
    <property type="match status" value="1"/>
</dbReference>
<evidence type="ECO:0000256" key="9">
    <source>
        <dbReference type="ARBA" id="ARBA00022679"/>
    </source>
</evidence>
<dbReference type="Gene3D" id="3.40.50.300">
    <property type="entry name" value="P-loop containing nucleotide triphosphate hydrolases"/>
    <property type="match status" value="1"/>
</dbReference>
<dbReference type="GO" id="GO:0043752">
    <property type="term" value="F:adenosylcobinamide kinase activity"/>
    <property type="evidence" value="ECO:0007669"/>
    <property type="project" value="UniProtKB-EC"/>
</dbReference>
<evidence type="ECO:0000256" key="14">
    <source>
        <dbReference type="PIRNR" id="PIRNR006135"/>
    </source>
</evidence>
<keyword evidence="11 14" id="KW-0418">Kinase</keyword>
<evidence type="ECO:0000256" key="5">
    <source>
        <dbReference type="ARBA" id="ARBA00004692"/>
    </source>
</evidence>
<dbReference type="EMBL" id="JBHSLI010000006">
    <property type="protein sequence ID" value="MFC5294565.1"/>
    <property type="molecule type" value="Genomic_DNA"/>
</dbReference>
<comment type="pathway">
    <text evidence="5 14">Cofactor biosynthesis; adenosylcobalamin biosynthesis; adenosylcobalamin from cob(II)yrinate a,c-diamide: step 6/7.</text>
</comment>
<dbReference type="Proteomes" id="UP001595976">
    <property type="component" value="Unassembled WGS sequence"/>
</dbReference>
<dbReference type="EC" id="2.7.1.156" evidence="14"/>
<dbReference type="PANTHER" id="PTHR34848:SF1">
    <property type="entry name" value="BIFUNCTIONAL ADENOSYLCOBALAMIN BIOSYNTHESIS PROTEIN COBU"/>
    <property type="match status" value="1"/>
</dbReference>
<evidence type="ECO:0000256" key="2">
    <source>
        <dbReference type="ARBA" id="ARBA00000711"/>
    </source>
</evidence>
<keyword evidence="13 14" id="KW-0342">GTP-binding</keyword>